<dbReference type="InterPro" id="IPR023799">
    <property type="entry name" value="RbfA_dom_sf"/>
</dbReference>
<gene>
    <name evidence="2 4" type="primary">rbfA</name>
    <name evidence="4" type="ORF">M5J20_00045</name>
</gene>
<proteinExistence type="inferred from homology"/>
<dbReference type="HAMAP" id="MF_00003">
    <property type="entry name" value="RbfA"/>
    <property type="match status" value="1"/>
</dbReference>
<dbReference type="Pfam" id="PF02033">
    <property type="entry name" value="RBFA"/>
    <property type="match status" value="1"/>
</dbReference>
<evidence type="ECO:0000256" key="3">
    <source>
        <dbReference type="SAM" id="MobiDB-lite"/>
    </source>
</evidence>
<keyword evidence="5" id="KW-1185">Reference proteome</keyword>
<name>A0ABT1FXU7_9CORY</name>
<accession>A0ABT1FXU7</accession>
<dbReference type="Proteomes" id="UP001204000">
    <property type="component" value="Unassembled WGS sequence"/>
</dbReference>
<dbReference type="InterPro" id="IPR020053">
    <property type="entry name" value="Ribosome-bd_factorA_CS"/>
</dbReference>
<evidence type="ECO:0000313" key="4">
    <source>
        <dbReference type="EMBL" id="MCP1386592.1"/>
    </source>
</evidence>
<evidence type="ECO:0000313" key="5">
    <source>
        <dbReference type="Proteomes" id="UP001204000"/>
    </source>
</evidence>
<dbReference type="PROSITE" id="PS01319">
    <property type="entry name" value="RBFA"/>
    <property type="match status" value="1"/>
</dbReference>
<evidence type="ECO:0000256" key="1">
    <source>
        <dbReference type="ARBA" id="ARBA00022517"/>
    </source>
</evidence>
<dbReference type="EMBL" id="JAMFTQ010000001">
    <property type="protein sequence ID" value="MCP1386592.1"/>
    <property type="molecule type" value="Genomic_DNA"/>
</dbReference>
<dbReference type="PANTHER" id="PTHR33515:SF1">
    <property type="entry name" value="RIBOSOME-BINDING FACTOR A, CHLOROPLASTIC-RELATED"/>
    <property type="match status" value="1"/>
</dbReference>
<feature type="region of interest" description="Disordered" evidence="3">
    <location>
        <begin position="118"/>
        <end position="147"/>
    </location>
</feature>
<comment type="function">
    <text evidence="2">One of several proteins that assist in the late maturation steps of the functional core of the 30S ribosomal subunit. Associates with free 30S ribosomal subunits (but not with 30S subunits that are part of 70S ribosomes or polysomes). Required for efficient processing of 16S rRNA. May interact with the 5'-terminal helix region of 16S rRNA.</text>
</comment>
<organism evidence="4 5">
    <name type="scientific">Corynebacterium stercoris</name>
    <dbReference type="NCBI Taxonomy" id="2943490"/>
    <lineage>
        <taxon>Bacteria</taxon>
        <taxon>Bacillati</taxon>
        <taxon>Actinomycetota</taxon>
        <taxon>Actinomycetes</taxon>
        <taxon>Mycobacteriales</taxon>
        <taxon>Corynebacteriaceae</taxon>
        <taxon>Corynebacterium</taxon>
    </lineage>
</organism>
<dbReference type="NCBIfam" id="TIGR00082">
    <property type="entry name" value="rbfA"/>
    <property type="match status" value="1"/>
</dbReference>
<comment type="subunit">
    <text evidence="2">Monomer. Binds 30S ribosomal subunits, but not 50S ribosomal subunits or 70S ribosomes.</text>
</comment>
<sequence>MAENPRAQRLAKQIQQIVATAIEREVKDPRLELVTVTDVRVTGDLHDATVYYTVRGKGINDEPDLDQAAEALNRARGQIRKIVGDQLGVRFTPTIKFEHDTVPETSASMEELLNRARARDEETARLRANAKPAGESNPYRTRGESEE</sequence>
<dbReference type="SUPFAM" id="SSF89919">
    <property type="entry name" value="Ribosome-binding factor A, RbfA"/>
    <property type="match status" value="1"/>
</dbReference>
<evidence type="ECO:0000256" key="2">
    <source>
        <dbReference type="HAMAP-Rule" id="MF_00003"/>
    </source>
</evidence>
<dbReference type="Gene3D" id="3.30.300.20">
    <property type="match status" value="1"/>
</dbReference>
<keyword evidence="2" id="KW-0963">Cytoplasm</keyword>
<dbReference type="PANTHER" id="PTHR33515">
    <property type="entry name" value="RIBOSOME-BINDING FACTOR A, CHLOROPLASTIC-RELATED"/>
    <property type="match status" value="1"/>
</dbReference>
<protein>
    <recommendedName>
        <fullName evidence="2">Ribosome-binding factor A</fullName>
    </recommendedName>
</protein>
<reference evidence="4" key="1">
    <citation type="submission" date="2022-05" db="EMBL/GenBank/DDBJ databases">
        <title>Corynebacterium sp. TA-R-1 sp. nov., isolated from human feces.</title>
        <authorList>
            <person name="Shamsuzzaman M."/>
            <person name="Dahal R.H."/>
        </authorList>
    </citation>
    <scope>NUCLEOTIDE SEQUENCE</scope>
    <source>
        <strain evidence="4">TA-R-1</strain>
    </source>
</reference>
<dbReference type="InterPro" id="IPR015946">
    <property type="entry name" value="KH_dom-like_a/b"/>
</dbReference>
<comment type="subcellular location">
    <subcellularLocation>
        <location evidence="2">Cytoplasm</location>
    </subcellularLocation>
</comment>
<dbReference type="InterPro" id="IPR000238">
    <property type="entry name" value="RbfA"/>
</dbReference>
<comment type="similarity">
    <text evidence="2">Belongs to the RbfA family.</text>
</comment>
<dbReference type="RefSeq" id="WP_253575189.1">
    <property type="nucleotide sequence ID" value="NZ_JAMFTQ010000001.1"/>
</dbReference>
<comment type="caution">
    <text evidence="4">The sequence shown here is derived from an EMBL/GenBank/DDBJ whole genome shotgun (WGS) entry which is preliminary data.</text>
</comment>
<keyword evidence="1 2" id="KW-0690">Ribosome biogenesis</keyword>